<sequence>MSLVKSIGPHNSGKTARRSAAERGSGYRSSWRGVAGASHGIQIAKIGKDLRKSNSIAPPYEEMTPIAAQPSC</sequence>
<evidence type="ECO:0000256" key="1">
    <source>
        <dbReference type="SAM" id="MobiDB-lite"/>
    </source>
</evidence>
<protein>
    <submittedName>
        <fullName evidence="2">Uncharacterized protein</fullName>
    </submittedName>
</protein>
<comment type="caution">
    <text evidence="2">The sequence shown here is derived from an EMBL/GenBank/DDBJ whole genome shotgun (WGS) entry which is preliminary data.</text>
</comment>
<reference evidence="2 3" key="1">
    <citation type="submission" date="2019-05" db="EMBL/GenBank/DDBJ databases">
        <authorList>
            <person name="Farhan Ul Haque M."/>
        </authorList>
    </citation>
    <scope>NUCLEOTIDE SEQUENCE [LARGE SCALE GENOMIC DNA]</scope>
    <source>
        <strain evidence="2">2</strain>
    </source>
</reference>
<evidence type="ECO:0000313" key="3">
    <source>
        <dbReference type="Proteomes" id="UP000485880"/>
    </source>
</evidence>
<name>A0A8B6M6M3_METTU</name>
<evidence type="ECO:0000313" key="2">
    <source>
        <dbReference type="EMBL" id="VTZ49973.1"/>
    </source>
</evidence>
<feature type="region of interest" description="Disordered" evidence="1">
    <location>
        <begin position="1"/>
        <end position="32"/>
    </location>
</feature>
<keyword evidence="3" id="KW-1185">Reference proteome</keyword>
<organism evidence="2 3">
    <name type="scientific">Methylocella tundrae</name>
    <dbReference type="NCBI Taxonomy" id="227605"/>
    <lineage>
        <taxon>Bacteria</taxon>
        <taxon>Pseudomonadati</taxon>
        <taxon>Pseudomonadota</taxon>
        <taxon>Alphaproteobacteria</taxon>
        <taxon>Hyphomicrobiales</taxon>
        <taxon>Beijerinckiaceae</taxon>
        <taxon>Methylocella</taxon>
    </lineage>
</organism>
<dbReference type="AlphaFoldDB" id="A0A8B6M6M3"/>
<gene>
    <name evidence="2" type="ORF">MPC4_20183</name>
</gene>
<proteinExistence type="predicted"/>
<accession>A0A8B6M6M3</accession>
<dbReference type="EMBL" id="CABFMQ020000076">
    <property type="protein sequence ID" value="VTZ49973.1"/>
    <property type="molecule type" value="Genomic_DNA"/>
</dbReference>
<dbReference type="Proteomes" id="UP000485880">
    <property type="component" value="Unassembled WGS sequence"/>
</dbReference>